<organism evidence="9 10">
    <name type="scientific">Sphingobacterium litopenaei</name>
    <dbReference type="NCBI Taxonomy" id="2763500"/>
    <lineage>
        <taxon>Bacteria</taxon>
        <taxon>Pseudomonadati</taxon>
        <taxon>Bacteroidota</taxon>
        <taxon>Sphingobacteriia</taxon>
        <taxon>Sphingobacteriales</taxon>
        <taxon>Sphingobacteriaceae</taxon>
        <taxon>Sphingobacterium</taxon>
    </lineage>
</organism>
<evidence type="ECO:0000256" key="6">
    <source>
        <dbReference type="SAM" id="SignalP"/>
    </source>
</evidence>
<gene>
    <name evidence="9" type="ORF">H8B04_08110</name>
</gene>
<dbReference type="Proteomes" id="UP000651271">
    <property type="component" value="Unassembled WGS sequence"/>
</dbReference>
<comment type="similarity">
    <text evidence="2">Belongs to the SusD family.</text>
</comment>
<dbReference type="CDD" id="cd08977">
    <property type="entry name" value="SusD"/>
    <property type="match status" value="1"/>
</dbReference>
<comment type="subcellular location">
    <subcellularLocation>
        <location evidence="1">Cell outer membrane</location>
    </subcellularLocation>
</comment>
<feature type="chain" id="PRO_5046856555" evidence="6">
    <location>
        <begin position="21"/>
        <end position="444"/>
    </location>
</feature>
<keyword evidence="3 6" id="KW-0732">Signal</keyword>
<dbReference type="Pfam" id="PF07980">
    <property type="entry name" value="SusD_RagB"/>
    <property type="match status" value="1"/>
</dbReference>
<evidence type="ECO:0000256" key="5">
    <source>
        <dbReference type="ARBA" id="ARBA00023237"/>
    </source>
</evidence>
<dbReference type="InterPro" id="IPR033985">
    <property type="entry name" value="SusD-like_N"/>
</dbReference>
<feature type="signal peptide" evidence="6">
    <location>
        <begin position="1"/>
        <end position="20"/>
    </location>
</feature>
<protein>
    <submittedName>
        <fullName evidence="9">RagB/SusD family nutrient uptake outer membrane protein</fullName>
    </submittedName>
</protein>
<evidence type="ECO:0000313" key="10">
    <source>
        <dbReference type="Proteomes" id="UP000651271"/>
    </source>
</evidence>
<keyword evidence="10" id="KW-1185">Reference proteome</keyword>
<feature type="domain" description="RagB/SusD" evidence="7">
    <location>
        <begin position="331"/>
        <end position="442"/>
    </location>
</feature>
<feature type="domain" description="SusD-like N-terminal" evidence="8">
    <location>
        <begin position="20"/>
        <end position="218"/>
    </location>
</feature>
<dbReference type="SUPFAM" id="SSF48452">
    <property type="entry name" value="TPR-like"/>
    <property type="match status" value="1"/>
</dbReference>
<evidence type="ECO:0000256" key="4">
    <source>
        <dbReference type="ARBA" id="ARBA00023136"/>
    </source>
</evidence>
<dbReference type="InterPro" id="IPR011990">
    <property type="entry name" value="TPR-like_helical_dom_sf"/>
</dbReference>
<keyword evidence="5" id="KW-0998">Cell outer membrane</keyword>
<keyword evidence="4" id="KW-0472">Membrane</keyword>
<name>A0ABR7YE10_9SPHI</name>
<dbReference type="PROSITE" id="PS51257">
    <property type="entry name" value="PROKAR_LIPOPROTEIN"/>
    <property type="match status" value="1"/>
</dbReference>
<dbReference type="InterPro" id="IPR012944">
    <property type="entry name" value="SusD_RagB_dom"/>
</dbReference>
<comment type="caution">
    <text evidence="9">The sequence shown here is derived from an EMBL/GenBank/DDBJ whole genome shotgun (WGS) entry which is preliminary data.</text>
</comment>
<accession>A0ABR7YE10</accession>
<dbReference type="Gene3D" id="1.25.40.390">
    <property type="match status" value="1"/>
</dbReference>
<evidence type="ECO:0000256" key="1">
    <source>
        <dbReference type="ARBA" id="ARBA00004442"/>
    </source>
</evidence>
<evidence type="ECO:0000259" key="8">
    <source>
        <dbReference type="Pfam" id="PF14322"/>
    </source>
</evidence>
<evidence type="ECO:0000256" key="2">
    <source>
        <dbReference type="ARBA" id="ARBA00006275"/>
    </source>
</evidence>
<evidence type="ECO:0000313" key="9">
    <source>
        <dbReference type="EMBL" id="MBD1429531.1"/>
    </source>
</evidence>
<dbReference type="Pfam" id="PF14322">
    <property type="entry name" value="SusD-like_3"/>
    <property type="match status" value="1"/>
</dbReference>
<evidence type="ECO:0000259" key="7">
    <source>
        <dbReference type="Pfam" id="PF07980"/>
    </source>
</evidence>
<reference evidence="9 10" key="1">
    <citation type="submission" date="2020-08" db="EMBL/GenBank/DDBJ databases">
        <title>Sphingobacterium sp. DN04309 isolated from aquaculture water.</title>
        <authorList>
            <person name="Zhang M."/>
        </authorList>
    </citation>
    <scope>NUCLEOTIDE SEQUENCE [LARGE SCALE GENOMIC DNA]</scope>
    <source>
        <strain evidence="9 10">DN04309</strain>
    </source>
</reference>
<evidence type="ECO:0000256" key="3">
    <source>
        <dbReference type="ARBA" id="ARBA00022729"/>
    </source>
</evidence>
<sequence length="444" mass="50553">MQKNLIIITILFLFSSCANFLEVEPELAVSDEQSITNGKGAAAALNGVYNKLASDSYHGVSFRFITNLSGDNLRWVGNSPSNREFDVFEVFTSNSRVESLWNAIYSTINGANHIISKVPDIQDQAFTDAERARILGEAYFIRALNYFDLVRLWGGVPIVVKPTGSIEDGLGIARSDKAAVYEQILSDLEKAEQYLELTTVKSRASKGAVWAFRSTLYLYLERWQEAVNNANKVIEETTIYQLNKSYSDFYLSKNTAESIFEIDYTINNRNNYAINWLPGSLGGRREFLPTDDLINLLNNPLVGGDRRNLLLLDQDIYYGNMDFKPATGIDQVYVFRLAEIFLNRAEANVKLKKLADANNDLKKVRARANVSEVSDYANEEELERQIQLERRLEFAFEGKRWFDLIRTNKAKSTLGITKDYKLLLPIPQQLIFVDKEIEQNEGYK</sequence>
<dbReference type="EMBL" id="JACOIJ010000012">
    <property type="protein sequence ID" value="MBD1429531.1"/>
    <property type="molecule type" value="Genomic_DNA"/>
</dbReference>
<dbReference type="RefSeq" id="WP_190302028.1">
    <property type="nucleotide sequence ID" value="NZ_JACOIJ010000012.1"/>
</dbReference>
<proteinExistence type="inferred from homology"/>